<sequence length="258" mass="26202">MVMTAKLTNKVAIVTGAASGMGKAIAEAYAREGARLVLADINAESLAQVVDEITQGGGTATSIVTNMAQEADVEAMIKQATTTYGQLDILVNNAGIMDNFKAVGNVTDELWQRVLAINLTGPFMASRAAIRVMEDQETGGVIINNASVGGLFGARGGAAYAASKHGLVGLTKNIAATYGTFGNIRANAIAPGGVATNIGNSITDPDPLGGQAIAATGSQTAPMGQPEQIANVAVFLASDDSSFVNGDVIKADGGWTAR</sequence>
<keyword evidence="2" id="KW-0560">Oxidoreductase</keyword>
<dbReference type="Gene3D" id="3.40.50.720">
    <property type="entry name" value="NAD(P)-binding Rossmann-like Domain"/>
    <property type="match status" value="1"/>
</dbReference>
<dbReference type="InterPro" id="IPR020904">
    <property type="entry name" value="Sc_DH/Rdtase_CS"/>
</dbReference>
<protein>
    <submittedName>
        <fullName evidence="3">Short-chain dehydrogenase reductase SDR</fullName>
    </submittedName>
</protein>
<comment type="caution">
    <text evidence="3">The sequence shown here is derived from an EMBL/GenBank/DDBJ whole genome shotgun (WGS) entry which is preliminary data.</text>
</comment>
<dbReference type="InterPro" id="IPR036291">
    <property type="entry name" value="NAD(P)-bd_dom_sf"/>
</dbReference>
<evidence type="ECO:0000256" key="1">
    <source>
        <dbReference type="ARBA" id="ARBA00006484"/>
    </source>
</evidence>
<accession>A0A0R1HPT2</accession>
<dbReference type="PROSITE" id="PS00061">
    <property type="entry name" value="ADH_SHORT"/>
    <property type="match status" value="1"/>
</dbReference>
<dbReference type="PANTHER" id="PTHR24321:SF8">
    <property type="entry name" value="ESTRADIOL 17-BETA-DEHYDROGENASE 8-RELATED"/>
    <property type="match status" value="1"/>
</dbReference>
<organism evidence="3 4">
    <name type="scientific">Secundilactobacillus kimchicus JCM 15530</name>
    <dbReference type="NCBI Taxonomy" id="1302272"/>
    <lineage>
        <taxon>Bacteria</taxon>
        <taxon>Bacillati</taxon>
        <taxon>Bacillota</taxon>
        <taxon>Bacilli</taxon>
        <taxon>Lactobacillales</taxon>
        <taxon>Lactobacillaceae</taxon>
        <taxon>Secundilactobacillus</taxon>
    </lineage>
</organism>
<dbReference type="AlphaFoldDB" id="A0A0R1HPT2"/>
<dbReference type="SUPFAM" id="SSF51735">
    <property type="entry name" value="NAD(P)-binding Rossmann-fold domains"/>
    <property type="match status" value="1"/>
</dbReference>
<dbReference type="PATRIC" id="fig|1302272.5.peg.1596"/>
<dbReference type="PRINTS" id="PR00081">
    <property type="entry name" value="GDHRDH"/>
</dbReference>
<keyword evidence="4" id="KW-1185">Reference proteome</keyword>
<dbReference type="STRING" id="1302272.FC96_GL001579"/>
<evidence type="ECO:0000313" key="4">
    <source>
        <dbReference type="Proteomes" id="UP000050911"/>
    </source>
</evidence>
<reference evidence="3 4" key="1">
    <citation type="journal article" date="2015" name="Genome Announc.">
        <title>Expanding the biotechnology potential of lactobacilli through comparative genomics of 213 strains and associated genera.</title>
        <authorList>
            <person name="Sun Z."/>
            <person name="Harris H.M."/>
            <person name="McCann A."/>
            <person name="Guo C."/>
            <person name="Argimon S."/>
            <person name="Zhang W."/>
            <person name="Yang X."/>
            <person name="Jeffery I.B."/>
            <person name="Cooney J.C."/>
            <person name="Kagawa T.F."/>
            <person name="Liu W."/>
            <person name="Song Y."/>
            <person name="Salvetti E."/>
            <person name="Wrobel A."/>
            <person name="Rasinkangas P."/>
            <person name="Parkhill J."/>
            <person name="Rea M.C."/>
            <person name="O'Sullivan O."/>
            <person name="Ritari J."/>
            <person name="Douillard F.P."/>
            <person name="Paul Ross R."/>
            <person name="Yang R."/>
            <person name="Briner A.E."/>
            <person name="Felis G.E."/>
            <person name="de Vos W.M."/>
            <person name="Barrangou R."/>
            <person name="Klaenhammer T.R."/>
            <person name="Caufield P.W."/>
            <person name="Cui Y."/>
            <person name="Zhang H."/>
            <person name="O'Toole P.W."/>
        </authorList>
    </citation>
    <scope>NUCLEOTIDE SEQUENCE [LARGE SCALE GENOMIC DNA]</scope>
    <source>
        <strain evidence="3 4">JCM 15530</strain>
    </source>
</reference>
<dbReference type="GO" id="GO:0016491">
    <property type="term" value="F:oxidoreductase activity"/>
    <property type="evidence" value="ECO:0007669"/>
    <property type="project" value="UniProtKB-KW"/>
</dbReference>
<dbReference type="FunFam" id="3.40.50.720:FF:000084">
    <property type="entry name" value="Short-chain dehydrogenase reductase"/>
    <property type="match status" value="1"/>
</dbReference>
<evidence type="ECO:0000256" key="2">
    <source>
        <dbReference type="ARBA" id="ARBA00023002"/>
    </source>
</evidence>
<dbReference type="InterPro" id="IPR002347">
    <property type="entry name" value="SDR_fam"/>
</dbReference>
<dbReference type="GO" id="GO:0008206">
    <property type="term" value="P:bile acid metabolic process"/>
    <property type="evidence" value="ECO:0007669"/>
    <property type="project" value="UniProtKB-ARBA"/>
</dbReference>
<proteinExistence type="inferred from homology"/>
<evidence type="ECO:0000313" key="3">
    <source>
        <dbReference type="EMBL" id="KRK48472.1"/>
    </source>
</evidence>
<name>A0A0R1HPT2_9LACO</name>
<dbReference type="Pfam" id="PF13561">
    <property type="entry name" value="adh_short_C2"/>
    <property type="match status" value="1"/>
</dbReference>
<dbReference type="Proteomes" id="UP000050911">
    <property type="component" value="Unassembled WGS sequence"/>
</dbReference>
<dbReference type="PRINTS" id="PR00080">
    <property type="entry name" value="SDRFAMILY"/>
</dbReference>
<gene>
    <name evidence="3" type="ORF">FC96_GL001579</name>
</gene>
<dbReference type="EMBL" id="AZCX01000003">
    <property type="protein sequence ID" value="KRK48472.1"/>
    <property type="molecule type" value="Genomic_DNA"/>
</dbReference>
<dbReference type="CDD" id="cd05233">
    <property type="entry name" value="SDR_c"/>
    <property type="match status" value="1"/>
</dbReference>
<comment type="similarity">
    <text evidence="1">Belongs to the short-chain dehydrogenases/reductases (SDR) family.</text>
</comment>
<dbReference type="PANTHER" id="PTHR24321">
    <property type="entry name" value="DEHYDROGENASES, SHORT CHAIN"/>
    <property type="match status" value="1"/>
</dbReference>